<name>F5Y9G8_LEAAZ</name>
<protein>
    <recommendedName>
        <fullName evidence="4">DUF5723 domain-containing protein</fullName>
    </recommendedName>
</protein>
<evidence type="ECO:0008006" key="4">
    <source>
        <dbReference type="Google" id="ProtNLM"/>
    </source>
</evidence>
<organism evidence="2 3">
    <name type="scientific">Leadbettera azotonutricia (strain ATCC BAA-888 / DSM 13862 / ZAS-9)</name>
    <name type="common">Treponema azotonutricium</name>
    <dbReference type="NCBI Taxonomy" id="545695"/>
    <lineage>
        <taxon>Bacteria</taxon>
        <taxon>Pseudomonadati</taxon>
        <taxon>Spirochaetota</taxon>
        <taxon>Spirochaetia</taxon>
        <taxon>Spirochaetales</taxon>
        <taxon>Breznakiellaceae</taxon>
        <taxon>Leadbettera</taxon>
    </lineage>
</organism>
<dbReference type="RefSeq" id="WP_015709956.1">
    <property type="nucleotide sequence ID" value="NC_015577.1"/>
</dbReference>
<dbReference type="Proteomes" id="UP000009222">
    <property type="component" value="Chromosome"/>
</dbReference>
<dbReference type="KEGG" id="taz:TREAZ_2093"/>
<dbReference type="eggNOG" id="ENOG5031XUG">
    <property type="taxonomic scope" value="Bacteria"/>
</dbReference>
<reference evidence="2 3" key="2">
    <citation type="journal article" date="2011" name="ISME J.">
        <title>RNA-seq reveals cooperative metabolic interactions between two termite-gut spirochete species in co-culture.</title>
        <authorList>
            <person name="Rosenthal A.Z."/>
            <person name="Matson E.G."/>
            <person name="Eldar A."/>
            <person name="Leadbetter J.R."/>
        </authorList>
    </citation>
    <scope>NUCLEOTIDE SEQUENCE [LARGE SCALE GENOMIC DNA]</scope>
    <source>
        <strain evidence="3">ATCC BAA-888 / DSM 13862 / ZAS-9</strain>
    </source>
</reference>
<dbReference type="InParanoid" id="F5Y9G8"/>
<dbReference type="OrthoDB" id="369228at2"/>
<dbReference type="HOGENOM" id="CLU_747918_0_0_12"/>
<dbReference type="STRING" id="545695.TREAZ_2093"/>
<gene>
    <name evidence="2" type="ordered locus">TREAZ_2093</name>
</gene>
<evidence type="ECO:0000313" key="2">
    <source>
        <dbReference type="EMBL" id="AEF80095.1"/>
    </source>
</evidence>
<accession>F5Y9G8</accession>
<dbReference type="InterPro" id="IPR058232">
    <property type="entry name" value="Lsa36-like"/>
</dbReference>
<keyword evidence="3" id="KW-1185">Reference proteome</keyword>
<dbReference type="NCBIfam" id="NF047512">
    <property type="entry name" value="LIC_11975_fam"/>
    <property type="match status" value="1"/>
</dbReference>
<proteinExistence type="predicted"/>
<keyword evidence="1" id="KW-0732">Signal</keyword>
<dbReference type="EMBL" id="CP001841">
    <property type="protein sequence ID" value="AEF80095.1"/>
    <property type="molecule type" value="Genomic_DNA"/>
</dbReference>
<evidence type="ECO:0000256" key="1">
    <source>
        <dbReference type="SAM" id="SignalP"/>
    </source>
</evidence>
<feature type="chain" id="PRO_5003329476" description="DUF5723 domain-containing protein" evidence="1">
    <location>
        <begin position="27"/>
        <end position="370"/>
    </location>
</feature>
<reference evidence="3" key="1">
    <citation type="submission" date="2009-12" db="EMBL/GenBank/DDBJ databases">
        <title>Complete sequence of Treponema azotonutricium strain ZAS-9.</title>
        <authorList>
            <person name="Tetu S.G."/>
            <person name="Matson E."/>
            <person name="Ren Q."/>
            <person name="Seshadri R."/>
            <person name="Elbourne L."/>
            <person name="Hassan K.A."/>
            <person name="Durkin A."/>
            <person name="Radune D."/>
            <person name="Mohamoud Y."/>
            <person name="Shay R."/>
            <person name="Jin S."/>
            <person name="Zhang X."/>
            <person name="Lucey K."/>
            <person name="Ballor N.R."/>
            <person name="Ottesen E."/>
            <person name="Rosenthal R."/>
            <person name="Allen A."/>
            <person name="Leadbetter J.R."/>
            <person name="Paulsen I.T."/>
        </authorList>
    </citation>
    <scope>NUCLEOTIDE SEQUENCE [LARGE SCALE GENOMIC DNA]</scope>
    <source>
        <strain evidence="3">ATCC BAA-888 / DSM 13862 / ZAS-9</strain>
    </source>
</reference>
<feature type="signal peptide" evidence="1">
    <location>
        <begin position="1"/>
        <end position="26"/>
    </location>
</feature>
<dbReference type="AlphaFoldDB" id="F5Y9G8"/>
<sequence>MIIKRIRVLTIISVFLALAGASGGFALEVTGIAPQFGGGDVVWNSDFSSAWDSVLNDINDEIGDIDSKPEKLIKAWGDASIFASQGATQRGYGEPKLFTFTVGSMVGIKTGTSLSNIRNYIDSVGDKIEDEGDIVLGANIQAISGQFNFNTSRFLLNGLDLGIRFGYFKMNHFSDDFGLNTWSFGLVGGYQMLKEKTIVPVVLKWRGLSLGTGFIYQHSNIYYSVALDSINQDIEGVYSGTIINIEPKLVFDMTTNTFTIPLELTTAIQLLSFLNITLGLGADLGFGKNKMTLDLSGDINLRNLPTGISQTRSGNVTVSGGGTMAPSFFNPKIMTGIGFKIGPVILDVPVSLYLMGGDGFSVGVTFGVIL</sequence>
<evidence type="ECO:0000313" key="3">
    <source>
        <dbReference type="Proteomes" id="UP000009222"/>
    </source>
</evidence>